<dbReference type="GO" id="GO:0003676">
    <property type="term" value="F:nucleic acid binding"/>
    <property type="evidence" value="ECO:0007669"/>
    <property type="project" value="InterPro"/>
</dbReference>
<feature type="region of interest" description="Disordered" evidence="1">
    <location>
        <begin position="39"/>
        <end position="60"/>
    </location>
</feature>
<evidence type="ECO:0000313" key="3">
    <source>
        <dbReference type="EMBL" id="KAA9374262.1"/>
    </source>
</evidence>
<keyword evidence="4" id="KW-1185">Reference proteome</keyword>
<dbReference type="SUPFAM" id="SSF56112">
    <property type="entry name" value="Protein kinase-like (PK-like)"/>
    <property type="match status" value="1"/>
</dbReference>
<evidence type="ECO:0000313" key="4">
    <source>
        <dbReference type="Proteomes" id="UP000327011"/>
    </source>
</evidence>
<dbReference type="GO" id="GO:0004519">
    <property type="term" value="F:endonuclease activity"/>
    <property type="evidence" value="ECO:0007669"/>
    <property type="project" value="InterPro"/>
</dbReference>
<dbReference type="RefSeq" id="WP_150939158.1">
    <property type="nucleotide sequence ID" value="NZ_VYTZ01000017.1"/>
</dbReference>
<reference evidence="3 4" key="1">
    <citation type="submission" date="2019-09" db="EMBL/GenBank/DDBJ databases">
        <title>Screening of Novel Bioactive Compounds from Soil-Associated.</title>
        <authorList>
            <person name="Gong X."/>
        </authorList>
    </citation>
    <scope>NUCLEOTIDE SEQUENCE [LARGE SCALE GENOMIC DNA]</scope>
    <source>
        <strain evidence="3 4">Gxj-6</strain>
    </source>
</reference>
<organism evidence="3 4">
    <name type="scientific">Microbispora cellulosiformans</name>
    <dbReference type="NCBI Taxonomy" id="2614688"/>
    <lineage>
        <taxon>Bacteria</taxon>
        <taxon>Bacillati</taxon>
        <taxon>Actinomycetota</taxon>
        <taxon>Actinomycetes</taxon>
        <taxon>Streptosporangiales</taxon>
        <taxon>Streptosporangiaceae</taxon>
        <taxon>Microbispora</taxon>
    </lineage>
</organism>
<gene>
    <name evidence="3" type="ORF">F5972_32350</name>
</gene>
<evidence type="ECO:0000259" key="2">
    <source>
        <dbReference type="Pfam" id="PF01844"/>
    </source>
</evidence>
<protein>
    <recommendedName>
        <fullName evidence="2">HNH domain-containing protein</fullName>
    </recommendedName>
</protein>
<comment type="caution">
    <text evidence="3">The sequence shown here is derived from an EMBL/GenBank/DDBJ whole genome shotgun (WGS) entry which is preliminary data.</text>
</comment>
<dbReference type="Gene3D" id="1.10.510.10">
    <property type="entry name" value="Transferase(Phosphotransferase) domain 1"/>
    <property type="match status" value="1"/>
</dbReference>
<dbReference type="Pfam" id="PF01844">
    <property type="entry name" value="HNH"/>
    <property type="match status" value="1"/>
</dbReference>
<evidence type="ECO:0000256" key="1">
    <source>
        <dbReference type="SAM" id="MobiDB-lite"/>
    </source>
</evidence>
<proteinExistence type="predicted"/>
<dbReference type="InterPro" id="IPR011009">
    <property type="entry name" value="Kinase-like_dom_sf"/>
</dbReference>
<dbReference type="InterPro" id="IPR002711">
    <property type="entry name" value="HNH"/>
</dbReference>
<dbReference type="EMBL" id="VYTZ01000017">
    <property type="protein sequence ID" value="KAA9374262.1"/>
    <property type="molecule type" value="Genomic_DNA"/>
</dbReference>
<dbReference type="AlphaFoldDB" id="A0A5J5JTL7"/>
<feature type="domain" description="HNH" evidence="2">
    <location>
        <begin position="25"/>
        <end position="82"/>
    </location>
</feature>
<dbReference type="CDD" id="cd00085">
    <property type="entry name" value="HNHc"/>
    <property type="match status" value="1"/>
</dbReference>
<dbReference type="Gene3D" id="1.10.30.50">
    <property type="match status" value="1"/>
</dbReference>
<sequence>MAQAQRRRIPDETRRALFDATDRKCTICRRPLDIEGGTRHIGEMGHIAPHSPDGPRREAARPADVDGFDNLMLLCPSCHRTIDKEPGLWPEPYLRGIKAEHEGWVLVGRARPEPERAPAGEPAGIGDTVEIEGTIYHVAGDPEEERIADGTAIVSRAFALTPDGGHVWLRRIAAGSPGPKALEWRSALAEEAGLLAEALPGLPPRVAASVTPETAVLVTAVPSFTTLAGFYDGRGREAEAVRVLGAGVAGLCDGLASLHARGLAHGALGPDSVMTDRTGSLFLRDAGQAFSRPAEPAEDVRRLAELIHVIVTGRPPVPLVSAGVLNPAVPERFARALDRALSSDPAARGDVLELYAGLRI</sequence>
<dbReference type="InterPro" id="IPR003615">
    <property type="entry name" value="HNH_nuc"/>
</dbReference>
<name>A0A5J5JTL7_9ACTN</name>
<dbReference type="GO" id="GO:0008270">
    <property type="term" value="F:zinc ion binding"/>
    <property type="evidence" value="ECO:0007669"/>
    <property type="project" value="InterPro"/>
</dbReference>
<dbReference type="Proteomes" id="UP000327011">
    <property type="component" value="Unassembled WGS sequence"/>
</dbReference>
<accession>A0A5J5JTL7</accession>